<evidence type="ECO:0000259" key="1">
    <source>
        <dbReference type="Pfam" id="PF07727"/>
    </source>
</evidence>
<sequence>MALLVYVDDILVTRPSMDEIQSVKDYMHALFTIKDINDARYFLRLEIARNSTGIFVAQTKYVVDIIRDTGLANAKSVSTPSP</sequence>
<dbReference type="EMBL" id="JACGWK010001317">
    <property type="protein sequence ID" value="KAL0291233.1"/>
    <property type="molecule type" value="Genomic_DNA"/>
</dbReference>
<dbReference type="AlphaFoldDB" id="A0AAW2JCF2"/>
<feature type="domain" description="Reverse transcriptase Ty1/copia-type" evidence="1">
    <location>
        <begin position="4"/>
        <end position="80"/>
    </location>
</feature>
<organism evidence="2">
    <name type="scientific">Sesamum angustifolium</name>
    <dbReference type="NCBI Taxonomy" id="2727405"/>
    <lineage>
        <taxon>Eukaryota</taxon>
        <taxon>Viridiplantae</taxon>
        <taxon>Streptophyta</taxon>
        <taxon>Embryophyta</taxon>
        <taxon>Tracheophyta</taxon>
        <taxon>Spermatophyta</taxon>
        <taxon>Magnoliopsida</taxon>
        <taxon>eudicotyledons</taxon>
        <taxon>Gunneridae</taxon>
        <taxon>Pentapetalae</taxon>
        <taxon>asterids</taxon>
        <taxon>lamiids</taxon>
        <taxon>Lamiales</taxon>
        <taxon>Pedaliaceae</taxon>
        <taxon>Sesamum</taxon>
    </lineage>
</organism>
<dbReference type="Pfam" id="PF07727">
    <property type="entry name" value="RVT_2"/>
    <property type="match status" value="1"/>
</dbReference>
<reference evidence="2" key="1">
    <citation type="submission" date="2020-06" db="EMBL/GenBank/DDBJ databases">
        <authorList>
            <person name="Li T."/>
            <person name="Hu X."/>
            <person name="Zhang T."/>
            <person name="Song X."/>
            <person name="Zhang H."/>
            <person name="Dai N."/>
            <person name="Sheng W."/>
            <person name="Hou X."/>
            <person name="Wei L."/>
        </authorList>
    </citation>
    <scope>NUCLEOTIDE SEQUENCE</scope>
    <source>
        <strain evidence="2">G01</strain>
        <tissue evidence="2">Leaf</tissue>
    </source>
</reference>
<gene>
    <name evidence="2" type="ORF">Sangu_2541600</name>
</gene>
<accession>A0AAW2JCF2</accession>
<evidence type="ECO:0000313" key="2">
    <source>
        <dbReference type="EMBL" id="KAL0291233.1"/>
    </source>
</evidence>
<dbReference type="InterPro" id="IPR013103">
    <property type="entry name" value="RVT_2"/>
</dbReference>
<comment type="caution">
    <text evidence="2">The sequence shown here is derived from an EMBL/GenBank/DDBJ whole genome shotgun (WGS) entry which is preliminary data.</text>
</comment>
<protein>
    <recommendedName>
        <fullName evidence="1">Reverse transcriptase Ty1/copia-type domain-containing protein</fullName>
    </recommendedName>
</protein>
<proteinExistence type="predicted"/>
<name>A0AAW2JCF2_9LAMI</name>
<reference evidence="2" key="2">
    <citation type="journal article" date="2024" name="Plant">
        <title>Genomic evolution and insights into agronomic trait innovations of Sesamum species.</title>
        <authorList>
            <person name="Miao H."/>
            <person name="Wang L."/>
            <person name="Qu L."/>
            <person name="Liu H."/>
            <person name="Sun Y."/>
            <person name="Le M."/>
            <person name="Wang Q."/>
            <person name="Wei S."/>
            <person name="Zheng Y."/>
            <person name="Lin W."/>
            <person name="Duan Y."/>
            <person name="Cao H."/>
            <person name="Xiong S."/>
            <person name="Wang X."/>
            <person name="Wei L."/>
            <person name="Li C."/>
            <person name="Ma Q."/>
            <person name="Ju M."/>
            <person name="Zhao R."/>
            <person name="Li G."/>
            <person name="Mu C."/>
            <person name="Tian Q."/>
            <person name="Mei H."/>
            <person name="Zhang T."/>
            <person name="Gao T."/>
            <person name="Zhang H."/>
        </authorList>
    </citation>
    <scope>NUCLEOTIDE SEQUENCE</scope>
    <source>
        <strain evidence="2">G01</strain>
    </source>
</reference>